<protein>
    <submittedName>
        <fullName evidence="1">Uncharacterized protein</fullName>
    </submittedName>
</protein>
<reference evidence="1 2" key="1">
    <citation type="submission" date="2024-01" db="EMBL/GenBank/DDBJ databases">
        <title>The genomes of 5 underutilized Papilionoideae crops provide insights into root nodulation and disease resistanc.</title>
        <authorList>
            <person name="Jiang F."/>
        </authorList>
    </citation>
    <scope>NUCLEOTIDE SEQUENCE [LARGE SCALE GENOMIC DNA]</scope>
    <source>
        <strain evidence="1">LVBAO_FW01</strain>
        <tissue evidence="1">Leaves</tissue>
    </source>
</reference>
<organism evidence="1 2">
    <name type="scientific">Canavalia gladiata</name>
    <name type="common">Sword bean</name>
    <name type="synonym">Dolichos gladiatus</name>
    <dbReference type="NCBI Taxonomy" id="3824"/>
    <lineage>
        <taxon>Eukaryota</taxon>
        <taxon>Viridiplantae</taxon>
        <taxon>Streptophyta</taxon>
        <taxon>Embryophyta</taxon>
        <taxon>Tracheophyta</taxon>
        <taxon>Spermatophyta</taxon>
        <taxon>Magnoliopsida</taxon>
        <taxon>eudicotyledons</taxon>
        <taxon>Gunneridae</taxon>
        <taxon>Pentapetalae</taxon>
        <taxon>rosids</taxon>
        <taxon>fabids</taxon>
        <taxon>Fabales</taxon>
        <taxon>Fabaceae</taxon>
        <taxon>Papilionoideae</taxon>
        <taxon>50 kb inversion clade</taxon>
        <taxon>NPAAA clade</taxon>
        <taxon>indigoferoid/millettioid clade</taxon>
        <taxon>Phaseoleae</taxon>
        <taxon>Canavalia</taxon>
    </lineage>
</organism>
<comment type="caution">
    <text evidence="1">The sequence shown here is derived from an EMBL/GenBank/DDBJ whole genome shotgun (WGS) entry which is preliminary data.</text>
</comment>
<dbReference type="EMBL" id="JAYMYQ010000011">
    <property type="protein sequence ID" value="KAK7306266.1"/>
    <property type="molecule type" value="Genomic_DNA"/>
</dbReference>
<dbReference type="Proteomes" id="UP001367508">
    <property type="component" value="Unassembled WGS sequence"/>
</dbReference>
<evidence type="ECO:0000313" key="2">
    <source>
        <dbReference type="Proteomes" id="UP001367508"/>
    </source>
</evidence>
<name>A0AAN9JXM0_CANGL</name>
<gene>
    <name evidence="1" type="ORF">VNO77_44192</name>
</gene>
<sequence>MGGGRGEVFLEGKTQRGRDREGLCFPPRNLCEGGGRFPFKGKVLDSLQRTWLHKDWEAWLGMALAKGFPFRMKNRGIPKKDKRDIMGSTLRFLGDYLLEETENPITGLATVVIRILVVVAGNRRTHMEVLISED</sequence>
<keyword evidence="2" id="KW-1185">Reference proteome</keyword>
<dbReference type="AlphaFoldDB" id="A0AAN9JXM0"/>
<accession>A0AAN9JXM0</accession>
<evidence type="ECO:0000313" key="1">
    <source>
        <dbReference type="EMBL" id="KAK7306266.1"/>
    </source>
</evidence>
<proteinExistence type="predicted"/>